<feature type="compositionally biased region" description="Polar residues" evidence="1">
    <location>
        <begin position="166"/>
        <end position="175"/>
    </location>
</feature>
<feature type="region of interest" description="Disordered" evidence="1">
    <location>
        <begin position="453"/>
        <end position="473"/>
    </location>
</feature>
<dbReference type="AlphaFoldDB" id="W6UXW9"/>
<feature type="compositionally biased region" description="Basic and acidic residues" evidence="1">
    <location>
        <begin position="155"/>
        <end position="165"/>
    </location>
</feature>
<dbReference type="EMBL" id="APAU02000062">
    <property type="protein sequence ID" value="EUB58419.1"/>
    <property type="molecule type" value="Genomic_DNA"/>
</dbReference>
<dbReference type="OrthoDB" id="8916892at2759"/>
<feature type="region of interest" description="Disordered" evidence="1">
    <location>
        <begin position="227"/>
        <end position="248"/>
    </location>
</feature>
<evidence type="ECO:0000313" key="3">
    <source>
        <dbReference type="Proteomes" id="UP000019149"/>
    </source>
</evidence>
<sequence length="702" mass="75946">MTSSVPIANNNNSTTSAPVEGNALESSSDVFLYLDMTNVSETLHCPQRKTPPHAISFSRDDLLKIKESKKSQQELDEKFILTNSKVLFKILKPECKVLERQSKSHDHNGIILGPQKRSWNAGCHVSQTKRSSQDSSFCKGQRSFQENRFFRGDFKRDFKGSERNPGRSNTTSGSGFTRGAAYEKESATPKTHPLESLKEIEKEPEWFTEGPETINDTVELGLVIEDGDIKTDKPPEDREPDGSQLNPSEVDSAILSLDRDNLPSHLSTISPNLNEADFLKFLDLPKNDSVGSQLSHFLAGPNSNASTASTISGNHVSDKSSSRLLKLIASSNDVPVPRDQTPLVPSSQPSTAELESVLRALVIGNSTTSFKSLEVPNVSSKSSLLTYVPTVEEIEAAAFYENGRIAPKPALTQSVLLDQLMPPWSLKQQSRPVSSSFGDFMYPAPSGRDLLEQRESSLSDTGSPLPPGLEIHPERKVTNWNGPFFRDTLIGPSGGPSSSPRGPTQFLNRQVNASLRLLPNDPAIAFQYTQRRPLVKGLSVVDPTMSQSQQRSYPIHQSPYFSPNFHPGMPASAFHSSPSMEATLLQLKGSAVAHQNPITPPNSLFASNATIGGGSGNRLEQLLLSASAAAASTMSPNALYPQPRLRQNGSAPNLLPPTWQAAAASPPSAVDLLRSSVAGVSGINGPLPSPGLELANLYRKGS</sequence>
<dbReference type="CTD" id="36342421"/>
<feature type="region of interest" description="Disordered" evidence="1">
    <location>
        <begin position="1"/>
        <end position="21"/>
    </location>
</feature>
<comment type="caution">
    <text evidence="2">The sequence shown here is derived from an EMBL/GenBank/DDBJ whole genome shotgun (WGS) entry which is preliminary data.</text>
</comment>
<dbReference type="RefSeq" id="XP_024349615.1">
    <property type="nucleotide sequence ID" value="XM_024495955.1"/>
</dbReference>
<dbReference type="Proteomes" id="UP000019149">
    <property type="component" value="Unassembled WGS sequence"/>
</dbReference>
<accession>W6UXW9</accession>
<evidence type="ECO:0000313" key="2">
    <source>
        <dbReference type="EMBL" id="EUB58419.1"/>
    </source>
</evidence>
<gene>
    <name evidence="2" type="ORF">EGR_06706</name>
</gene>
<dbReference type="STRING" id="6210.W6UXW9"/>
<evidence type="ECO:0000256" key="1">
    <source>
        <dbReference type="SAM" id="MobiDB-lite"/>
    </source>
</evidence>
<name>W6UXW9_ECHGR</name>
<feature type="compositionally biased region" description="Basic and acidic residues" evidence="1">
    <location>
        <begin position="227"/>
        <end position="241"/>
    </location>
</feature>
<keyword evidence="3" id="KW-1185">Reference proteome</keyword>
<proteinExistence type="predicted"/>
<feature type="region of interest" description="Disordered" evidence="1">
    <location>
        <begin position="155"/>
        <end position="214"/>
    </location>
</feature>
<organism evidence="2 3">
    <name type="scientific">Echinococcus granulosus</name>
    <name type="common">Hydatid tapeworm</name>
    <dbReference type="NCBI Taxonomy" id="6210"/>
    <lineage>
        <taxon>Eukaryota</taxon>
        <taxon>Metazoa</taxon>
        <taxon>Spiralia</taxon>
        <taxon>Lophotrochozoa</taxon>
        <taxon>Platyhelminthes</taxon>
        <taxon>Cestoda</taxon>
        <taxon>Eucestoda</taxon>
        <taxon>Cyclophyllidea</taxon>
        <taxon>Taeniidae</taxon>
        <taxon>Echinococcus</taxon>
        <taxon>Echinococcus granulosus group</taxon>
    </lineage>
</organism>
<dbReference type="OMA" id="AFQYTQR"/>
<reference evidence="2 3" key="1">
    <citation type="journal article" date="2013" name="Nat. Genet.">
        <title>The genome of the hydatid tapeworm Echinococcus granulosus.</title>
        <authorList>
            <person name="Zheng H."/>
            <person name="Zhang W."/>
            <person name="Zhang L."/>
            <person name="Zhang Z."/>
            <person name="Li J."/>
            <person name="Lu G."/>
            <person name="Zhu Y."/>
            <person name="Wang Y."/>
            <person name="Huang Y."/>
            <person name="Liu J."/>
            <person name="Kang H."/>
            <person name="Chen J."/>
            <person name="Wang L."/>
            <person name="Chen A."/>
            <person name="Yu S."/>
            <person name="Gao Z."/>
            <person name="Jin L."/>
            <person name="Gu W."/>
            <person name="Wang Z."/>
            <person name="Zhao L."/>
            <person name="Shi B."/>
            <person name="Wen H."/>
            <person name="Lin R."/>
            <person name="Jones M.K."/>
            <person name="Brejova B."/>
            <person name="Vinar T."/>
            <person name="Zhao G."/>
            <person name="McManus D.P."/>
            <person name="Chen Z."/>
            <person name="Zhou Y."/>
            <person name="Wang S."/>
        </authorList>
    </citation>
    <scope>NUCLEOTIDE SEQUENCE [LARGE SCALE GENOMIC DNA]</scope>
</reference>
<dbReference type="KEGG" id="egl:EGR_06706"/>
<protein>
    <submittedName>
        <fullName evidence="2">Uncharacterized protein</fullName>
    </submittedName>
</protein>
<feature type="compositionally biased region" description="Polar residues" evidence="1">
    <location>
        <begin position="1"/>
        <end position="17"/>
    </location>
</feature>
<feature type="compositionally biased region" description="Basic and acidic residues" evidence="1">
    <location>
        <begin position="181"/>
        <end position="205"/>
    </location>
</feature>
<dbReference type="GeneID" id="36342421"/>